<evidence type="ECO:0000313" key="2">
    <source>
        <dbReference type="Proteomes" id="UP000054166"/>
    </source>
</evidence>
<name>A0A0C3F552_PILCF</name>
<dbReference type="InParanoid" id="A0A0C3F552"/>
<evidence type="ECO:0000313" key="1">
    <source>
        <dbReference type="EMBL" id="KIM79840.1"/>
    </source>
</evidence>
<organism evidence="1 2">
    <name type="scientific">Piloderma croceum (strain F 1598)</name>
    <dbReference type="NCBI Taxonomy" id="765440"/>
    <lineage>
        <taxon>Eukaryota</taxon>
        <taxon>Fungi</taxon>
        <taxon>Dikarya</taxon>
        <taxon>Basidiomycota</taxon>
        <taxon>Agaricomycotina</taxon>
        <taxon>Agaricomycetes</taxon>
        <taxon>Agaricomycetidae</taxon>
        <taxon>Atheliales</taxon>
        <taxon>Atheliaceae</taxon>
        <taxon>Piloderma</taxon>
    </lineage>
</organism>
<keyword evidence="2" id="KW-1185">Reference proteome</keyword>
<dbReference type="Proteomes" id="UP000054166">
    <property type="component" value="Unassembled WGS sequence"/>
</dbReference>
<proteinExistence type="predicted"/>
<dbReference type="HOGENOM" id="CLU_1448237_0_0_1"/>
<accession>A0A0C3F552</accession>
<protein>
    <submittedName>
        <fullName evidence="1">Uncharacterized protein</fullName>
    </submittedName>
</protein>
<dbReference type="AlphaFoldDB" id="A0A0C3F552"/>
<gene>
    <name evidence="1" type="ORF">PILCRDRAFT_10019</name>
</gene>
<reference evidence="1 2" key="1">
    <citation type="submission" date="2014-04" db="EMBL/GenBank/DDBJ databases">
        <authorList>
            <consortium name="DOE Joint Genome Institute"/>
            <person name="Kuo A."/>
            <person name="Tarkka M."/>
            <person name="Buscot F."/>
            <person name="Kohler A."/>
            <person name="Nagy L.G."/>
            <person name="Floudas D."/>
            <person name="Copeland A."/>
            <person name="Barry K.W."/>
            <person name="Cichocki N."/>
            <person name="Veneault-Fourrey C."/>
            <person name="LaButti K."/>
            <person name="Lindquist E.A."/>
            <person name="Lipzen A."/>
            <person name="Lundell T."/>
            <person name="Morin E."/>
            <person name="Murat C."/>
            <person name="Sun H."/>
            <person name="Tunlid A."/>
            <person name="Henrissat B."/>
            <person name="Grigoriev I.V."/>
            <person name="Hibbett D.S."/>
            <person name="Martin F."/>
            <person name="Nordberg H.P."/>
            <person name="Cantor M.N."/>
            <person name="Hua S.X."/>
        </authorList>
    </citation>
    <scope>NUCLEOTIDE SEQUENCE [LARGE SCALE GENOMIC DNA]</scope>
    <source>
        <strain evidence="1 2">F 1598</strain>
    </source>
</reference>
<reference evidence="2" key="2">
    <citation type="submission" date="2015-01" db="EMBL/GenBank/DDBJ databases">
        <title>Evolutionary Origins and Diversification of the Mycorrhizal Mutualists.</title>
        <authorList>
            <consortium name="DOE Joint Genome Institute"/>
            <consortium name="Mycorrhizal Genomics Consortium"/>
            <person name="Kohler A."/>
            <person name="Kuo A."/>
            <person name="Nagy L.G."/>
            <person name="Floudas D."/>
            <person name="Copeland A."/>
            <person name="Barry K.W."/>
            <person name="Cichocki N."/>
            <person name="Veneault-Fourrey C."/>
            <person name="LaButti K."/>
            <person name="Lindquist E.A."/>
            <person name="Lipzen A."/>
            <person name="Lundell T."/>
            <person name="Morin E."/>
            <person name="Murat C."/>
            <person name="Riley R."/>
            <person name="Ohm R."/>
            <person name="Sun H."/>
            <person name="Tunlid A."/>
            <person name="Henrissat B."/>
            <person name="Grigoriev I.V."/>
            <person name="Hibbett D.S."/>
            <person name="Martin F."/>
        </authorList>
    </citation>
    <scope>NUCLEOTIDE SEQUENCE [LARGE SCALE GENOMIC DNA]</scope>
    <source>
        <strain evidence="2">F 1598</strain>
    </source>
</reference>
<sequence>MASYAKLPTPVTPVKAKCLRRETLKTQQSDYKTKSAKVEKELRGAIFVETPVFLDTFFSVPPTIVDCILAAARTKGYHDVHSIARTSDGRDILIHLISKGKQGLQDLDILQYVATGHREFLGNNHRLPMLRMLVLEDMTFAVFPFKKSVFSYPWYYDVEVFDAVLQVFRCINTEWSSIDRVDPRITR</sequence>
<dbReference type="EMBL" id="KN833007">
    <property type="protein sequence ID" value="KIM79840.1"/>
    <property type="molecule type" value="Genomic_DNA"/>
</dbReference>